<name>A0ABN7X1Z6_GIGMA</name>
<evidence type="ECO:0000313" key="3">
    <source>
        <dbReference type="Proteomes" id="UP000789901"/>
    </source>
</evidence>
<organism evidence="2 3">
    <name type="scientific">Gigaspora margarita</name>
    <dbReference type="NCBI Taxonomy" id="4874"/>
    <lineage>
        <taxon>Eukaryota</taxon>
        <taxon>Fungi</taxon>
        <taxon>Fungi incertae sedis</taxon>
        <taxon>Mucoromycota</taxon>
        <taxon>Glomeromycotina</taxon>
        <taxon>Glomeromycetes</taxon>
        <taxon>Diversisporales</taxon>
        <taxon>Gigasporaceae</taxon>
        <taxon>Gigaspora</taxon>
    </lineage>
</organism>
<feature type="non-terminal residue" evidence="2">
    <location>
        <position position="1"/>
    </location>
</feature>
<comment type="caution">
    <text evidence="2">The sequence shown here is derived from an EMBL/GenBank/DDBJ whole genome shotgun (WGS) entry which is preliminary data.</text>
</comment>
<proteinExistence type="predicted"/>
<keyword evidence="3" id="KW-1185">Reference proteome</keyword>
<sequence>KDNKYGAKPHINELQREAIMNAPNQSNKTYQECRKRPDLETSRMSRSTPTEMAKPTKPKRKKPTLKPIYTENVGKKDRELLELPTKDL</sequence>
<evidence type="ECO:0000256" key="1">
    <source>
        <dbReference type="SAM" id="MobiDB-lite"/>
    </source>
</evidence>
<feature type="compositionally biased region" description="Basic and acidic residues" evidence="1">
    <location>
        <begin position="31"/>
        <end position="43"/>
    </location>
</feature>
<feature type="non-terminal residue" evidence="2">
    <location>
        <position position="88"/>
    </location>
</feature>
<reference evidence="2 3" key="1">
    <citation type="submission" date="2021-06" db="EMBL/GenBank/DDBJ databases">
        <authorList>
            <person name="Kallberg Y."/>
            <person name="Tangrot J."/>
            <person name="Rosling A."/>
        </authorList>
    </citation>
    <scope>NUCLEOTIDE SEQUENCE [LARGE SCALE GENOMIC DNA]</scope>
    <source>
        <strain evidence="2 3">120-4 pot B 10/14</strain>
    </source>
</reference>
<gene>
    <name evidence="2" type="ORF">GMARGA_LOCUS37275</name>
</gene>
<accession>A0ABN7X1Z6</accession>
<protein>
    <submittedName>
        <fullName evidence="2">40525_t:CDS:1</fullName>
    </submittedName>
</protein>
<dbReference type="Proteomes" id="UP000789901">
    <property type="component" value="Unassembled WGS sequence"/>
</dbReference>
<feature type="region of interest" description="Disordered" evidence="1">
    <location>
        <begin position="20"/>
        <end position="65"/>
    </location>
</feature>
<dbReference type="EMBL" id="CAJVQB010076962">
    <property type="protein sequence ID" value="CAG8844747.1"/>
    <property type="molecule type" value="Genomic_DNA"/>
</dbReference>
<evidence type="ECO:0000313" key="2">
    <source>
        <dbReference type="EMBL" id="CAG8844747.1"/>
    </source>
</evidence>